<keyword evidence="12" id="KW-1185">Reference proteome</keyword>
<dbReference type="PANTHER" id="PTHR12326">
    <property type="entry name" value="PLECKSTRIN HOMOLOGY DOMAIN CONTAINING PROTEIN"/>
    <property type="match status" value="1"/>
</dbReference>
<dbReference type="InterPro" id="IPR051366">
    <property type="entry name" value="DEF8"/>
</dbReference>
<feature type="compositionally biased region" description="Low complexity" evidence="9">
    <location>
        <begin position="247"/>
        <end position="257"/>
    </location>
</feature>
<comment type="subcellular location">
    <subcellularLocation>
        <location evidence="1">Late endosome</location>
    </subcellularLocation>
</comment>
<keyword evidence="2" id="KW-0597">Phosphoprotein</keyword>
<evidence type="ECO:0000256" key="6">
    <source>
        <dbReference type="ARBA" id="ARBA00022771"/>
    </source>
</evidence>
<dbReference type="OrthoDB" id="62364at2759"/>
<evidence type="ECO:0000256" key="9">
    <source>
        <dbReference type="SAM" id="MobiDB-lite"/>
    </source>
</evidence>
<evidence type="ECO:0000313" key="11">
    <source>
        <dbReference type="EMBL" id="CAB3385986.1"/>
    </source>
</evidence>
<keyword evidence="8" id="KW-0072">Autophagy</keyword>
<dbReference type="SMART" id="SM01175">
    <property type="entry name" value="DUF4206"/>
    <property type="match status" value="1"/>
</dbReference>
<dbReference type="Pfam" id="PF13901">
    <property type="entry name" value="RH_dom"/>
    <property type="match status" value="1"/>
</dbReference>
<gene>
    <name evidence="11" type="ORF">CLODIP_2_CD09080</name>
</gene>
<sequence length="559" mass="62835">MSNSKENILLQLSESVKEVQLEASQHGPIITHCEASQSLCLSLEAVFLHGLKDSFSARLFSAPSTFWPVVLQVAHKDSIAAVQRLNQIRTDVGRCRAWLRLCLSDGSLAGYVGVMDIARPLYNRNAVLRDPDARDVAHRLLLGLQHVHFELPSNSSLLNVWSTASDSVVAHAQDVASGIEHEEEVVEIIEPEPEQSAGWTVPIDEDQALKMLLSQHHEAEWEEETKTPDAEEDEKEEREVARPITISGHSGWSSSDSPELPRARRDTIQSYDAMLESYTLFSGACIRTPDVDDFLKRFTKVEEPKEKDDFVAIPSAPEYKQMLKCLPKLAREAGLDEQDFKCLDCGISLGLSFAKAKMCYLTGGLFCEHCFSAEEWLIPARVLHSWDFKKRRVSLAAAAFLAEIADHPLIDVAATNPTIYECCPDMALLQQLRIQLTFLRGYLFTCREPIAAELKRRTAEYLLEHVHVYSISDLQQIPGGVLAARLEAVVDYAKNHVNSCWLCNQKGFICEVCSNPKPIFPFDNTFKCPDCNAVFHVGCLDAKRPCPKCERRRRRDQQP</sequence>
<keyword evidence="3" id="KW-0479">Metal-binding</keyword>
<evidence type="ECO:0000256" key="3">
    <source>
        <dbReference type="ARBA" id="ARBA00022723"/>
    </source>
</evidence>
<dbReference type="GO" id="GO:0006914">
    <property type="term" value="P:autophagy"/>
    <property type="evidence" value="ECO:0007669"/>
    <property type="project" value="UniProtKB-KW"/>
</dbReference>
<evidence type="ECO:0000256" key="4">
    <source>
        <dbReference type="ARBA" id="ARBA00022737"/>
    </source>
</evidence>
<keyword evidence="6" id="KW-0863">Zinc-finger</keyword>
<evidence type="ECO:0000256" key="8">
    <source>
        <dbReference type="ARBA" id="ARBA00023006"/>
    </source>
</evidence>
<dbReference type="Proteomes" id="UP000494165">
    <property type="component" value="Unassembled WGS sequence"/>
</dbReference>
<evidence type="ECO:0000256" key="1">
    <source>
        <dbReference type="ARBA" id="ARBA00004603"/>
    </source>
</evidence>
<evidence type="ECO:0000256" key="7">
    <source>
        <dbReference type="ARBA" id="ARBA00022833"/>
    </source>
</evidence>
<feature type="domain" description="RUN" evidence="10">
    <location>
        <begin position="30"/>
        <end position="156"/>
    </location>
</feature>
<dbReference type="Pfam" id="PF02759">
    <property type="entry name" value="RUN"/>
    <property type="match status" value="1"/>
</dbReference>
<dbReference type="PROSITE" id="PS50826">
    <property type="entry name" value="RUN"/>
    <property type="match status" value="1"/>
</dbReference>
<dbReference type="EMBL" id="CADEPI010000445">
    <property type="protein sequence ID" value="CAB3385986.1"/>
    <property type="molecule type" value="Genomic_DNA"/>
</dbReference>
<dbReference type="AlphaFoldDB" id="A0A8S1DUY9"/>
<dbReference type="Gene3D" id="1.20.58.900">
    <property type="match status" value="1"/>
</dbReference>
<reference evidence="11 12" key="1">
    <citation type="submission" date="2020-04" db="EMBL/GenBank/DDBJ databases">
        <authorList>
            <person name="Alioto T."/>
            <person name="Alioto T."/>
            <person name="Gomez Garrido J."/>
        </authorList>
    </citation>
    <scope>NUCLEOTIDE SEQUENCE [LARGE SCALE GENOMIC DNA]</scope>
</reference>
<dbReference type="GO" id="GO:0005770">
    <property type="term" value="C:late endosome"/>
    <property type="evidence" value="ECO:0007669"/>
    <property type="project" value="UniProtKB-SubCell"/>
</dbReference>
<dbReference type="InterPro" id="IPR004012">
    <property type="entry name" value="Run_dom"/>
</dbReference>
<organism evidence="11 12">
    <name type="scientific">Cloeon dipterum</name>
    <dbReference type="NCBI Taxonomy" id="197152"/>
    <lineage>
        <taxon>Eukaryota</taxon>
        <taxon>Metazoa</taxon>
        <taxon>Ecdysozoa</taxon>
        <taxon>Arthropoda</taxon>
        <taxon>Hexapoda</taxon>
        <taxon>Insecta</taxon>
        <taxon>Pterygota</taxon>
        <taxon>Palaeoptera</taxon>
        <taxon>Ephemeroptera</taxon>
        <taxon>Pisciforma</taxon>
        <taxon>Baetidae</taxon>
        <taxon>Cloeon</taxon>
    </lineage>
</organism>
<dbReference type="SMART" id="SM00593">
    <property type="entry name" value="RUN"/>
    <property type="match status" value="1"/>
</dbReference>
<keyword evidence="7" id="KW-0862">Zinc</keyword>
<keyword evidence="4" id="KW-0677">Repeat</keyword>
<name>A0A8S1DUY9_9INSE</name>
<evidence type="ECO:0000313" key="12">
    <source>
        <dbReference type="Proteomes" id="UP000494165"/>
    </source>
</evidence>
<evidence type="ECO:0000256" key="2">
    <source>
        <dbReference type="ARBA" id="ARBA00022553"/>
    </source>
</evidence>
<dbReference type="SUPFAM" id="SSF140741">
    <property type="entry name" value="RUN domain-like"/>
    <property type="match status" value="1"/>
</dbReference>
<evidence type="ECO:0000259" key="10">
    <source>
        <dbReference type="PROSITE" id="PS50826"/>
    </source>
</evidence>
<feature type="compositionally biased region" description="Basic and acidic residues" evidence="9">
    <location>
        <begin position="218"/>
        <end position="229"/>
    </location>
</feature>
<comment type="caution">
    <text evidence="11">The sequence shown here is derived from an EMBL/GenBank/DDBJ whole genome shotgun (WGS) entry which is preliminary data.</text>
</comment>
<proteinExistence type="predicted"/>
<dbReference type="InterPro" id="IPR037213">
    <property type="entry name" value="Run_dom_sf"/>
</dbReference>
<dbReference type="PANTHER" id="PTHR12326:SF12">
    <property type="entry name" value="PLECKSTRIN HOMOLOGY AND RUN DOMAIN CONTAINING M1"/>
    <property type="match status" value="1"/>
</dbReference>
<dbReference type="GO" id="GO:0008270">
    <property type="term" value="F:zinc ion binding"/>
    <property type="evidence" value="ECO:0007669"/>
    <property type="project" value="UniProtKB-KW"/>
</dbReference>
<keyword evidence="5" id="KW-0967">Endosome</keyword>
<dbReference type="InterPro" id="IPR025258">
    <property type="entry name" value="RH_dom"/>
</dbReference>
<evidence type="ECO:0000256" key="5">
    <source>
        <dbReference type="ARBA" id="ARBA00022753"/>
    </source>
</evidence>
<feature type="region of interest" description="Disordered" evidence="9">
    <location>
        <begin position="218"/>
        <end position="263"/>
    </location>
</feature>
<accession>A0A8S1DUY9</accession>
<protein>
    <recommendedName>
        <fullName evidence="10">RUN domain-containing protein</fullName>
    </recommendedName>
</protein>